<proteinExistence type="predicted"/>
<dbReference type="Proteomes" id="UP000272004">
    <property type="component" value="Unassembled WGS sequence"/>
</dbReference>
<dbReference type="InterPro" id="IPR000594">
    <property type="entry name" value="ThiF_NAD_FAD-bd"/>
</dbReference>
<evidence type="ECO:0000259" key="1">
    <source>
        <dbReference type="Pfam" id="PF00899"/>
    </source>
</evidence>
<name>A0ABY0BCW0_9HYPH</name>
<evidence type="ECO:0000313" key="2">
    <source>
        <dbReference type="EMBL" id="RUM14491.1"/>
    </source>
</evidence>
<dbReference type="Gene3D" id="3.40.50.720">
    <property type="entry name" value="NAD(P)-binding Rossmann-like Domain"/>
    <property type="match status" value="1"/>
</dbReference>
<keyword evidence="3" id="KW-1185">Reference proteome</keyword>
<dbReference type="Pfam" id="PF00899">
    <property type="entry name" value="ThiF"/>
    <property type="match status" value="1"/>
</dbReference>
<protein>
    <recommendedName>
        <fullName evidence="1">THIF-type NAD/FAD binding fold domain-containing protein</fullName>
    </recommendedName>
</protein>
<reference evidence="2 3" key="1">
    <citation type="submission" date="2018-11" db="EMBL/GenBank/DDBJ databases">
        <authorList>
            <person name="Huo Y."/>
        </authorList>
    </citation>
    <scope>NUCLEOTIDE SEQUENCE [LARGE SCALE GENOMIC DNA]</scope>
    <source>
        <strain evidence="2 3">CCBAU 33202</strain>
    </source>
</reference>
<dbReference type="InterPro" id="IPR035985">
    <property type="entry name" value="Ubiquitin-activating_enz"/>
</dbReference>
<gene>
    <name evidence="2" type="ORF">EFB14_07100</name>
</gene>
<dbReference type="EMBL" id="RJJU01000004">
    <property type="protein sequence ID" value="RUM14491.1"/>
    <property type="molecule type" value="Genomic_DNA"/>
</dbReference>
<evidence type="ECO:0000313" key="3">
    <source>
        <dbReference type="Proteomes" id="UP000272004"/>
    </source>
</evidence>
<organism evidence="2 3">
    <name type="scientific">Rhizobium fabae</name>
    <dbReference type="NCBI Taxonomy" id="573179"/>
    <lineage>
        <taxon>Bacteria</taxon>
        <taxon>Pseudomonadati</taxon>
        <taxon>Pseudomonadota</taxon>
        <taxon>Alphaproteobacteria</taxon>
        <taxon>Hyphomicrobiales</taxon>
        <taxon>Rhizobiaceae</taxon>
        <taxon>Rhizobium/Agrobacterium group</taxon>
        <taxon>Rhizobium</taxon>
    </lineage>
</organism>
<dbReference type="SUPFAM" id="SSF69572">
    <property type="entry name" value="Activating enzymes of the ubiquitin-like proteins"/>
    <property type="match status" value="1"/>
</dbReference>
<sequence>MGTEAIGDRHRRSVSGLHDSTGARSLSVRIVGRGFLMTPSGQHLICCLVNLLCRMVDTVDRIELDIPDVQLTVPIPVPQHPGDLHGSLIALSEWAVGDAVSITEAETAPDLVISLGGGDEAYGEAEHIYAVSDGWYAWVGTKGNYPGAFALSVDRNPLGAFLAASLVAGEVFKRSRGLIRGKWITDLGYCLWENKPLPYSARLQGPTLDNASLPPFYIIGAGAVGQGLHYLLGAALIRDSYVVTIDDDRHDETNLNRCFLAGRSDIDHPKVEAITRFRKAYDLDGLEFDGSLADYITSNIPDLRSDLKRLEADDRMDYVVSCVDKGTSRQDVQGLWPRLIFGGSTLGLTAMASIYDLGEGTPCLGCHNPPEKDGDTLRKVEQLVRAMQPDELRRYLAHSKDATEIENYILAGEKCGSLGAAQFRAFATEVSKEFSVSFVSMAAAVLLASRLLSRLIDRSQESLPLPPMTSVAFLNGTLENQKLSIDPQCSKCHGDPISAFRKNVAALRDVVESTAPNNLR</sequence>
<accession>A0ABY0BCW0</accession>
<feature type="domain" description="THIF-type NAD/FAD binding fold" evidence="1">
    <location>
        <begin position="217"/>
        <end position="489"/>
    </location>
</feature>
<comment type="caution">
    <text evidence="2">The sequence shown here is derived from an EMBL/GenBank/DDBJ whole genome shotgun (WGS) entry which is preliminary data.</text>
</comment>